<reference evidence="1" key="1">
    <citation type="submission" date="2023-02" db="EMBL/GenBank/DDBJ databases">
        <title>Description and genomic characterization of Salipiger bruguierae sp. nov., isolated from the sediment of mangrove plant Bruguiera sexangula.</title>
        <authorList>
            <person name="Long M."/>
        </authorList>
    </citation>
    <scope>NUCLEOTIDE SEQUENCE</scope>
    <source>
        <strain evidence="1">H15</strain>
    </source>
</reference>
<dbReference type="GO" id="GO:0016757">
    <property type="term" value="F:glycosyltransferase activity"/>
    <property type="evidence" value="ECO:0007669"/>
    <property type="project" value="UniProtKB-KW"/>
</dbReference>
<keyword evidence="1" id="KW-0808">Transferase</keyword>
<keyword evidence="1" id="KW-0328">Glycosyltransferase</keyword>
<gene>
    <name evidence="1" type="ORF">PVT71_04990</name>
</gene>
<dbReference type="PANTHER" id="PTHR45947">
    <property type="entry name" value="SULFOQUINOVOSYL TRANSFERASE SQD2"/>
    <property type="match status" value="1"/>
</dbReference>
<dbReference type="EMBL" id="CP123384">
    <property type="protein sequence ID" value="XCC94578.1"/>
    <property type="molecule type" value="Genomic_DNA"/>
</dbReference>
<dbReference type="SUPFAM" id="SSF53756">
    <property type="entry name" value="UDP-Glycosyltransferase/glycogen phosphorylase"/>
    <property type="match status" value="1"/>
</dbReference>
<dbReference type="EC" id="2.4.-.-" evidence="1"/>
<dbReference type="RefSeq" id="WP_353473403.1">
    <property type="nucleotide sequence ID" value="NZ_CP123384.1"/>
</dbReference>
<proteinExistence type="predicted"/>
<dbReference type="PANTHER" id="PTHR45947:SF3">
    <property type="entry name" value="SULFOQUINOVOSYL TRANSFERASE SQD2"/>
    <property type="match status" value="1"/>
</dbReference>
<dbReference type="AlphaFoldDB" id="A0AAU8AIZ6"/>
<evidence type="ECO:0000313" key="1">
    <source>
        <dbReference type="EMBL" id="XCC94578.1"/>
    </source>
</evidence>
<dbReference type="Pfam" id="PF13692">
    <property type="entry name" value="Glyco_trans_1_4"/>
    <property type="match status" value="1"/>
</dbReference>
<name>A0AAU8AIZ6_9RHOB</name>
<organism evidence="1">
    <name type="scientific">Alloyangia sp. H15</name>
    <dbReference type="NCBI Taxonomy" id="3029062"/>
    <lineage>
        <taxon>Bacteria</taxon>
        <taxon>Pseudomonadati</taxon>
        <taxon>Pseudomonadota</taxon>
        <taxon>Alphaproteobacteria</taxon>
        <taxon>Rhodobacterales</taxon>
        <taxon>Roseobacteraceae</taxon>
        <taxon>Alloyangia</taxon>
    </lineage>
</organism>
<dbReference type="CDD" id="cd03801">
    <property type="entry name" value="GT4_PimA-like"/>
    <property type="match status" value="1"/>
</dbReference>
<dbReference type="Gene3D" id="3.40.50.2000">
    <property type="entry name" value="Glycogen Phosphorylase B"/>
    <property type="match status" value="2"/>
</dbReference>
<accession>A0AAU8AIZ6</accession>
<dbReference type="InterPro" id="IPR050194">
    <property type="entry name" value="Glycosyltransferase_grp1"/>
</dbReference>
<sequence>MARRPLRIAYLSDFSPLDRNLYSGGNARIHDALRAHAGEVTILPMDWGSADPIRRAILSLPDALSLRLRWRAHMALAAIVARRVEAALREGCYDVLFGAYAFQSLLCLRLPYPMTVAYTSDATHSVYRESEIGRAHPALIPGGRLMDDWVERAEAEVFRRADLLLWPSQWMMDETAARYGLSGGSAHLVPWGANIAPPPPPPPRSLSRSGRLHLLLVGRNWWAKGGPVAQEVMCLLRARGIDARLTVIGCVPPPEAQGPFIEVHPHLDKSVPEQEALFRELYARAHFVVMPSFESYGFAFCEASAHGVPSLCLRVGGVPVRDGINGYALPIGSGAEAFAARILACLDAPGHYAALARSSREEYETRLNWDAWGRRVGDLLEAHVAERDAACAPAATADRACRGADLRRAARH</sequence>
<protein>
    <submittedName>
        <fullName evidence="1">Glycosyltransferase family 4 protein</fullName>
        <ecNumber evidence="1">2.4.-.-</ecNumber>
    </submittedName>
</protein>